<dbReference type="Pfam" id="PF21296">
    <property type="entry name" value="WHD_APAF1"/>
    <property type="match status" value="1"/>
</dbReference>
<keyword evidence="3" id="KW-1185">Reference proteome</keyword>
<proteinExistence type="predicted"/>
<comment type="caution">
    <text evidence="2">The sequence shown here is derived from an EMBL/GenBank/DDBJ whole genome shotgun (WGS) entry which is preliminary data.</text>
</comment>
<feature type="domain" description="Apoptotic protease-activating factor 1 winged-helix" evidence="1">
    <location>
        <begin position="83"/>
        <end position="131"/>
    </location>
</feature>
<dbReference type="Proteomes" id="UP001233999">
    <property type="component" value="Unassembled WGS sequence"/>
</dbReference>
<evidence type="ECO:0000313" key="2">
    <source>
        <dbReference type="EMBL" id="KAJ9575329.1"/>
    </source>
</evidence>
<dbReference type="PANTHER" id="PTHR22845:SF5">
    <property type="entry name" value="APOPTOTIC PROTEASE-ACTIVATING FACTOR 1"/>
    <property type="match status" value="1"/>
</dbReference>
<dbReference type="InterPro" id="IPR042197">
    <property type="entry name" value="Apaf_helical"/>
</dbReference>
<reference evidence="2" key="2">
    <citation type="submission" date="2023-05" db="EMBL/GenBank/DDBJ databases">
        <authorList>
            <person name="Fouks B."/>
        </authorList>
    </citation>
    <scope>NUCLEOTIDE SEQUENCE</scope>
    <source>
        <strain evidence="2">Stay&amp;Tobe</strain>
        <tissue evidence="2">Testes</tissue>
    </source>
</reference>
<reference evidence="2" key="1">
    <citation type="journal article" date="2023" name="IScience">
        <title>Live-bearing cockroach genome reveals convergent evolutionary mechanisms linked to viviparity in insects and beyond.</title>
        <authorList>
            <person name="Fouks B."/>
            <person name="Harrison M.C."/>
            <person name="Mikhailova A.A."/>
            <person name="Marchal E."/>
            <person name="English S."/>
            <person name="Carruthers M."/>
            <person name="Jennings E.C."/>
            <person name="Chiamaka E.L."/>
            <person name="Frigard R.A."/>
            <person name="Pippel M."/>
            <person name="Attardo G.M."/>
            <person name="Benoit J.B."/>
            <person name="Bornberg-Bauer E."/>
            <person name="Tobe S.S."/>
        </authorList>
    </citation>
    <scope>NUCLEOTIDE SEQUENCE</scope>
    <source>
        <strain evidence="2">Stay&amp;Tobe</strain>
    </source>
</reference>
<dbReference type="InterPro" id="IPR036388">
    <property type="entry name" value="WH-like_DNA-bd_sf"/>
</dbReference>
<accession>A0AAD7Z772</accession>
<organism evidence="2 3">
    <name type="scientific">Diploptera punctata</name>
    <name type="common">Pacific beetle cockroach</name>
    <dbReference type="NCBI Taxonomy" id="6984"/>
    <lineage>
        <taxon>Eukaryota</taxon>
        <taxon>Metazoa</taxon>
        <taxon>Ecdysozoa</taxon>
        <taxon>Arthropoda</taxon>
        <taxon>Hexapoda</taxon>
        <taxon>Insecta</taxon>
        <taxon>Pterygota</taxon>
        <taxon>Neoptera</taxon>
        <taxon>Polyneoptera</taxon>
        <taxon>Dictyoptera</taxon>
        <taxon>Blattodea</taxon>
        <taxon>Blaberoidea</taxon>
        <taxon>Blaberidae</taxon>
        <taxon>Diplopterinae</taxon>
        <taxon>Diploptera</taxon>
    </lineage>
</organism>
<protein>
    <recommendedName>
        <fullName evidence="1">Apoptotic protease-activating factor 1 winged-helix domain-containing protein</fullName>
    </recommendedName>
</protein>
<dbReference type="PANTHER" id="PTHR22845">
    <property type="entry name" value="APOPTOTIC PROTEASE-ACTIVATING FACTOR 1"/>
    <property type="match status" value="1"/>
</dbReference>
<evidence type="ECO:0000259" key="1">
    <source>
        <dbReference type="Pfam" id="PF21296"/>
    </source>
</evidence>
<dbReference type="EMBL" id="JASPKZ010009986">
    <property type="protein sequence ID" value="KAJ9575329.1"/>
    <property type="molecule type" value="Genomic_DNA"/>
</dbReference>
<feature type="non-terminal residue" evidence="2">
    <location>
        <position position="136"/>
    </location>
</feature>
<name>A0AAD7Z772_DIPPU</name>
<gene>
    <name evidence="2" type="ORF">L9F63_025721</name>
</gene>
<dbReference type="Gene3D" id="1.10.10.10">
    <property type="entry name" value="Winged helix-like DNA-binding domain superfamily/Winged helix DNA-binding domain"/>
    <property type="match status" value="1"/>
</dbReference>
<dbReference type="Gene3D" id="1.10.8.430">
    <property type="entry name" value="Helical domain of apoptotic protease-activating factors"/>
    <property type="match status" value="1"/>
</dbReference>
<dbReference type="AlphaFoldDB" id="A0AAD7Z772"/>
<sequence length="136" mass="15915">FGTIFCSIFRNYLLFHRVPMVIALIGAQLAQNRDDVQRNMGRWDYYIDKLTKRDYGIIKRSSFSHENGLLGAIGLCVDNLPNDLKSFYQDFALFVEDVNIKPEVLGILWSRNKYEVEDIMSEFLKSRLQFQSGMNY</sequence>
<evidence type="ECO:0000313" key="3">
    <source>
        <dbReference type="Proteomes" id="UP001233999"/>
    </source>
</evidence>
<dbReference type="InterPro" id="IPR048975">
    <property type="entry name" value="WHD_APAF1"/>
</dbReference>